<dbReference type="AlphaFoldDB" id="A0AAE0FK68"/>
<dbReference type="EMBL" id="LGRX02017068">
    <property type="protein sequence ID" value="KAK3261207.1"/>
    <property type="molecule type" value="Genomic_DNA"/>
</dbReference>
<feature type="region of interest" description="Disordered" evidence="1">
    <location>
        <begin position="175"/>
        <end position="200"/>
    </location>
</feature>
<comment type="caution">
    <text evidence="3">The sequence shown here is derived from an EMBL/GenBank/DDBJ whole genome shotgun (WGS) entry which is preliminary data.</text>
</comment>
<keyword evidence="2" id="KW-1133">Transmembrane helix</keyword>
<feature type="transmembrane region" description="Helical" evidence="2">
    <location>
        <begin position="121"/>
        <end position="144"/>
    </location>
</feature>
<dbReference type="Proteomes" id="UP001190700">
    <property type="component" value="Unassembled WGS sequence"/>
</dbReference>
<feature type="transmembrane region" description="Helical" evidence="2">
    <location>
        <begin position="81"/>
        <end position="114"/>
    </location>
</feature>
<sequence>MLRYNKRTILDSKYSYIGNIVIKAPLKQWWDTSPTHIHKYHVQKTRLHCTRIVDQLRVAIAGEQPLLSVWRIAYNNAPQTLAGYTGIACAATTVLTVGCMLMAALLAVAMTLLFLAGTAAWLLLGASALLFSAVSFILSVSAVVTAAATSWLLCLKMTYLLAVLLSRYLTQKVESGKQEESSAAARSDSGKQTLPSSPKK</sequence>
<keyword evidence="2" id="KW-0472">Membrane</keyword>
<keyword evidence="2" id="KW-0812">Transmembrane</keyword>
<feature type="compositionally biased region" description="Polar residues" evidence="1">
    <location>
        <begin position="190"/>
        <end position="200"/>
    </location>
</feature>
<organism evidence="3 4">
    <name type="scientific">Cymbomonas tetramitiformis</name>
    <dbReference type="NCBI Taxonomy" id="36881"/>
    <lineage>
        <taxon>Eukaryota</taxon>
        <taxon>Viridiplantae</taxon>
        <taxon>Chlorophyta</taxon>
        <taxon>Pyramimonadophyceae</taxon>
        <taxon>Pyramimonadales</taxon>
        <taxon>Pyramimonadaceae</taxon>
        <taxon>Cymbomonas</taxon>
    </lineage>
</organism>
<gene>
    <name evidence="3" type="ORF">CYMTET_29877</name>
</gene>
<keyword evidence="4" id="KW-1185">Reference proteome</keyword>
<proteinExistence type="predicted"/>
<accession>A0AAE0FK68</accession>
<evidence type="ECO:0000313" key="3">
    <source>
        <dbReference type="EMBL" id="KAK3261207.1"/>
    </source>
</evidence>
<evidence type="ECO:0000256" key="1">
    <source>
        <dbReference type="SAM" id="MobiDB-lite"/>
    </source>
</evidence>
<evidence type="ECO:0000313" key="4">
    <source>
        <dbReference type="Proteomes" id="UP001190700"/>
    </source>
</evidence>
<protein>
    <submittedName>
        <fullName evidence="3">Uncharacterized protein</fullName>
    </submittedName>
</protein>
<evidence type="ECO:0000256" key="2">
    <source>
        <dbReference type="SAM" id="Phobius"/>
    </source>
</evidence>
<reference evidence="3 4" key="1">
    <citation type="journal article" date="2015" name="Genome Biol. Evol.">
        <title>Comparative Genomics of a Bacterivorous Green Alga Reveals Evolutionary Causalities and Consequences of Phago-Mixotrophic Mode of Nutrition.</title>
        <authorList>
            <person name="Burns J.A."/>
            <person name="Paasch A."/>
            <person name="Narechania A."/>
            <person name="Kim E."/>
        </authorList>
    </citation>
    <scope>NUCLEOTIDE SEQUENCE [LARGE SCALE GENOMIC DNA]</scope>
    <source>
        <strain evidence="3 4">PLY_AMNH</strain>
    </source>
</reference>
<name>A0AAE0FK68_9CHLO</name>